<gene>
    <name evidence="9" type="primary">LOC101864198</name>
</gene>
<dbReference type="RefSeq" id="XP_035829380.1">
    <property type="nucleotide sequence ID" value="XM_035973487.1"/>
</dbReference>
<protein>
    <submittedName>
        <fullName evidence="9">Sodium-dependent phosphate transport protein 2A</fullName>
    </submittedName>
</protein>
<evidence type="ECO:0000256" key="3">
    <source>
        <dbReference type="ARBA" id="ARBA00022475"/>
    </source>
</evidence>
<dbReference type="PANTHER" id="PTHR10010:SF46">
    <property type="entry name" value="SODIUM-DEPENDENT PHOSPHATE TRANSPORT PROTEIN 2B"/>
    <property type="match status" value="1"/>
</dbReference>
<feature type="transmembrane region" description="Helical" evidence="7">
    <location>
        <begin position="278"/>
        <end position="302"/>
    </location>
</feature>
<keyword evidence="4 7" id="KW-0812">Transmembrane</keyword>
<comment type="similarity">
    <text evidence="2">Belongs to the SLC34A transporter family.</text>
</comment>
<comment type="subcellular location">
    <subcellularLocation>
        <location evidence="1">Apical cell membrane</location>
        <topology evidence="1">Multi-pass membrane protein</topology>
    </subcellularLocation>
</comment>
<evidence type="ECO:0000256" key="5">
    <source>
        <dbReference type="ARBA" id="ARBA00022989"/>
    </source>
</evidence>
<evidence type="ECO:0000256" key="2">
    <source>
        <dbReference type="ARBA" id="ARBA00005808"/>
    </source>
</evidence>
<dbReference type="PANTHER" id="PTHR10010">
    <property type="entry name" value="SOLUTE CARRIER FAMILY 34 SODIUM PHOSPHATE , MEMBER 2-RELATED"/>
    <property type="match status" value="1"/>
</dbReference>
<dbReference type="Proteomes" id="UP000694888">
    <property type="component" value="Unplaced"/>
</dbReference>
<dbReference type="NCBIfam" id="NF037997">
    <property type="entry name" value="Na_Pi_symport"/>
    <property type="match status" value="1"/>
</dbReference>
<dbReference type="Pfam" id="PF02690">
    <property type="entry name" value="Na_Pi_cotrans"/>
    <property type="match status" value="2"/>
</dbReference>
<feature type="transmembrane region" description="Helical" evidence="7">
    <location>
        <begin position="399"/>
        <end position="420"/>
    </location>
</feature>
<organism evidence="8 9">
    <name type="scientific">Aplysia californica</name>
    <name type="common">California sea hare</name>
    <dbReference type="NCBI Taxonomy" id="6500"/>
    <lineage>
        <taxon>Eukaryota</taxon>
        <taxon>Metazoa</taxon>
        <taxon>Spiralia</taxon>
        <taxon>Lophotrochozoa</taxon>
        <taxon>Mollusca</taxon>
        <taxon>Gastropoda</taxon>
        <taxon>Heterobranchia</taxon>
        <taxon>Euthyneura</taxon>
        <taxon>Tectipleura</taxon>
        <taxon>Aplysiida</taxon>
        <taxon>Aplysioidea</taxon>
        <taxon>Aplysiidae</taxon>
        <taxon>Aplysia</taxon>
    </lineage>
</organism>
<reference evidence="9" key="1">
    <citation type="submission" date="2025-08" db="UniProtKB">
        <authorList>
            <consortium name="RefSeq"/>
        </authorList>
    </citation>
    <scope>IDENTIFICATION</scope>
</reference>
<feature type="transmembrane region" description="Helical" evidence="7">
    <location>
        <begin position="322"/>
        <end position="345"/>
    </location>
</feature>
<evidence type="ECO:0000313" key="8">
    <source>
        <dbReference type="Proteomes" id="UP000694888"/>
    </source>
</evidence>
<feature type="transmembrane region" description="Helical" evidence="7">
    <location>
        <begin position="63"/>
        <end position="81"/>
    </location>
</feature>
<keyword evidence="3" id="KW-1003">Cell membrane</keyword>
<evidence type="ECO:0000256" key="1">
    <source>
        <dbReference type="ARBA" id="ARBA00004424"/>
    </source>
</evidence>
<keyword evidence="6 7" id="KW-0472">Membrane</keyword>
<proteinExistence type="inferred from homology"/>
<keyword evidence="8" id="KW-1185">Reference proteome</keyword>
<keyword evidence="5 7" id="KW-1133">Transmembrane helix</keyword>
<evidence type="ECO:0000313" key="9">
    <source>
        <dbReference type="RefSeq" id="XP_035829380.1"/>
    </source>
</evidence>
<evidence type="ECO:0000256" key="7">
    <source>
        <dbReference type="SAM" id="Phobius"/>
    </source>
</evidence>
<feature type="transmembrane region" description="Helical" evidence="7">
    <location>
        <begin position="440"/>
        <end position="461"/>
    </location>
</feature>
<accession>A0ABM1W3Y7</accession>
<name>A0ABM1W3Y7_APLCA</name>
<dbReference type="GeneID" id="101864198"/>
<dbReference type="InterPro" id="IPR003841">
    <property type="entry name" value="Na/Pi_transpt"/>
</dbReference>
<evidence type="ECO:0000256" key="4">
    <source>
        <dbReference type="ARBA" id="ARBA00022692"/>
    </source>
</evidence>
<feature type="transmembrane region" description="Helical" evidence="7">
    <location>
        <begin position="467"/>
        <end position="490"/>
    </location>
</feature>
<feature type="transmembrane region" description="Helical" evidence="7">
    <location>
        <begin position="20"/>
        <end position="42"/>
    </location>
</feature>
<evidence type="ECO:0000256" key="6">
    <source>
        <dbReference type="ARBA" id="ARBA00023136"/>
    </source>
</evidence>
<sequence length="565" mass="61630">MILFPSPDTQPALRVCRALWMITRIILLFGVLYLFICALGLLEDSFKLLGGRAASEAFRNGYLLSNPITGLMLGVMATVLVQSSSTVNSILIALVAAQVIPLPNAIPIVMGSNVGTSVTNTLVSLAQAGNREDFRRAFAGATVTPSSQSQPPPPTLILFPYFTKPSSRCLNNPSSPHYTGVKHLHELSSKPRQLHPPFPEAVYSTRYELLAENCIMLGQTSSVHSNCSRLENEGQDSDVEEELLGVFTGWNSSEVVNTTVGRTRCHSLFAQTDLGDKAVGGILLVISLAVVLTALITIVKILHSMLKGSVARAIHRTVNSDLPGRFSCLTGYIAIMVGCGLTMVIQSSSVFTSTLTPLVGVGIMTVERMYPLTLGSNIGTTVTGILAAMSTTGQHLDQALQIAMCHLIFNISAVILFYPLPFMRFPIALAKTLGRVTSKYRWFAVFYLIMMFVVIPAAVFTLSLAGFVYLASIGGSLLLAFILINIVNVLQKKRPHWLPRRFQTWDFLPRFCHSCAPYDAIISCACLRDMFPQIFSTKNENVDSRDERMSLDIDGSAVLLQVRTS</sequence>